<evidence type="ECO:0000256" key="1">
    <source>
        <dbReference type="SAM" id="MobiDB-lite"/>
    </source>
</evidence>
<dbReference type="AlphaFoldDB" id="J3MX76"/>
<dbReference type="HOGENOM" id="CLU_2053265_0_0_1"/>
<dbReference type="EnsemblPlants" id="OB09G16050.1">
    <property type="protein sequence ID" value="OB09G16050.1"/>
    <property type="gene ID" value="OB09G16050"/>
</dbReference>
<proteinExistence type="predicted"/>
<sequence>MIGDRFERQDEYLEGVAEVGKLLLGLSLSDLFLWSRLENLISSKTSWTCYYGYRRKNATTSHPNTLSPRSSPDAALGLSSPSIDLPPPPPPRATPPMRCPQPVARRCGPTAGRERGIERV</sequence>
<feature type="compositionally biased region" description="Pro residues" evidence="1">
    <location>
        <begin position="84"/>
        <end position="99"/>
    </location>
</feature>
<feature type="compositionally biased region" description="Polar residues" evidence="1">
    <location>
        <begin position="58"/>
        <end position="70"/>
    </location>
</feature>
<evidence type="ECO:0000313" key="3">
    <source>
        <dbReference type="Proteomes" id="UP000006038"/>
    </source>
</evidence>
<evidence type="ECO:0000313" key="2">
    <source>
        <dbReference type="EnsemblPlants" id="OB09G16050.1"/>
    </source>
</evidence>
<organism evidence="2">
    <name type="scientific">Oryza brachyantha</name>
    <name type="common">malo sina</name>
    <dbReference type="NCBI Taxonomy" id="4533"/>
    <lineage>
        <taxon>Eukaryota</taxon>
        <taxon>Viridiplantae</taxon>
        <taxon>Streptophyta</taxon>
        <taxon>Embryophyta</taxon>
        <taxon>Tracheophyta</taxon>
        <taxon>Spermatophyta</taxon>
        <taxon>Magnoliopsida</taxon>
        <taxon>Liliopsida</taxon>
        <taxon>Poales</taxon>
        <taxon>Poaceae</taxon>
        <taxon>BOP clade</taxon>
        <taxon>Oryzoideae</taxon>
        <taxon>Oryzeae</taxon>
        <taxon>Oryzinae</taxon>
        <taxon>Oryza</taxon>
    </lineage>
</organism>
<feature type="region of interest" description="Disordered" evidence="1">
    <location>
        <begin position="57"/>
        <end position="120"/>
    </location>
</feature>
<reference evidence="2" key="2">
    <citation type="submission" date="2013-04" db="UniProtKB">
        <authorList>
            <consortium name="EnsemblPlants"/>
        </authorList>
    </citation>
    <scope>IDENTIFICATION</scope>
</reference>
<reference evidence="2" key="1">
    <citation type="journal article" date="2013" name="Nat. Commun.">
        <title>Whole-genome sequencing of Oryza brachyantha reveals mechanisms underlying Oryza genome evolution.</title>
        <authorList>
            <person name="Chen J."/>
            <person name="Huang Q."/>
            <person name="Gao D."/>
            <person name="Wang J."/>
            <person name="Lang Y."/>
            <person name="Liu T."/>
            <person name="Li B."/>
            <person name="Bai Z."/>
            <person name="Luis Goicoechea J."/>
            <person name="Liang C."/>
            <person name="Chen C."/>
            <person name="Zhang W."/>
            <person name="Sun S."/>
            <person name="Liao Y."/>
            <person name="Zhang X."/>
            <person name="Yang L."/>
            <person name="Song C."/>
            <person name="Wang M."/>
            <person name="Shi J."/>
            <person name="Liu G."/>
            <person name="Liu J."/>
            <person name="Zhou H."/>
            <person name="Zhou W."/>
            <person name="Yu Q."/>
            <person name="An N."/>
            <person name="Chen Y."/>
            <person name="Cai Q."/>
            <person name="Wang B."/>
            <person name="Liu B."/>
            <person name="Min J."/>
            <person name="Huang Y."/>
            <person name="Wu H."/>
            <person name="Li Z."/>
            <person name="Zhang Y."/>
            <person name="Yin Y."/>
            <person name="Song W."/>
            <person name="Jiang J."/>
            <person name="Jackson S.A."/>
            <person name="Wing R.A."/>
            <person name="Wang J."/>
            <person name="Chen M."/>
        </authorList>
    </citation>
    <scope>NUCLEOTIDE SEQUENCE [LARGE SCALE GENOMIC DNA]</scope>
    <source>
        <strain evidence="2">cv. IRGC 101232</strain>
    </source>
</reference>
<protein>
    <submittedName>
        <fullName evidence="2">Uncharacterized protein</fullName>
    </submittedName>
</protein>
<keyword evidence="3" id="KW-1185">Reference proteome</keyword>
<dbReference type="Gramene" id="OB09G16050.1">
    <property type="protein sequence ID" value="OB09G16050.1"/>
    <property type="gene ID" value="OB09G16050"/>
</dbReference>
<name>J3MX76_ORYBR</name>
<accession>J3MX76</accession>
<dbReference type="Proteomes" id="UP000006038">
    <property type="component" value="Chromosome 9"/>
</dbReference>